<dbReference type="PROSITE" id="PS01046">
    <property type="entry name" value="LON_SER"/>
    <property type="match status" value="1"/>
</dbReference>
<dbReference type="HAMAP" id="MF_01973">
    <property type="entry name" value="lon_bact"/>
    <property type="match status" value="1"/>
</dbReference>
<dbReference type="Gene3D" id="2.30.130.40">
    <property type="entry name" value="LON domain-like"/>
    <property type="match status" value="1"/>
</dbReference>
<comment type="function">
    <text evidence="9">ATP-dependent serine protease that mediates the selective degradation of mutant and abnormal proteins as well as certain short-lived regulatory proteins. Required for cellular homeostasis and for survival from DNA damage and developmental changes induced by stress. Degrades polypeptides processively to yield small peptide fragments that are 5 to 10 amino acids long. Binds to DNA in a double-stranded, site-specific manner.</text>
</comment>
<comment type="catalytic activity">
    <reaction evidence="9 10 11">
        <text>Hydrolysis of proteins in presence of ATP.</text>
        <dbReference type="EC" id="3.4.21.53"/>
    </reaction>
</comment>
<comment type="induction">
    <text evidence="9">By heat shock.</text>
</comment>
<dbReference type="Proteomes" id="UP000601597">
    <property type="component" value="Unassembled WGS sequence"/>
</dbReference>
<evidence type="ECO:0000256" key="1">
    <source>
        <dbReference type="ARBA" id="ARBA00004496"/>
    </source>
</evidence>
<dbReference type="InterPro" id="IPR008268">
    <property type="entry name" value="Peptidase_S16_AS"/>
</dbReference>
<keyword evidence="3 9" id="KW-0645">Protease</keyword>
<dbReference type="Gene3D" id="3.30.230.10">
    <property type="match status" value="1"/>
</dbReference>
<dbReference type="InterPro" id="IPR027065">
    <property type="entry name" value="Lon_Prtase"/>
</dbReference>
<evidence type="ECO:0000256" key="12">
    <source>
        <dbReference type="RuleBase" id="RU000591"/>
    </source>
</evidence>
<keyword evidence="17" id="KW-1185">Reference proteome</keyword>
<dbReference type="InterPro" id="IPR015947">
    <property type="entry name" value="PUA-like_sf"/>
</dbReference>
<keyword evidence="6 9" id="KW-0720">Serine protease</keyword>
<dbReference type="RefSeq" id="WP_189577718.1">
    <property type="nucleotide sequence ID" value="NZ_BMXV01000007.1"/>
</dbReference>
<dbReference type="EMBL" id="BMXV01000007">
    <property type="protein sequence ID" value="GGY80816.1"/>
    <property type="molecule type" value="Genomic_DNA"/>
</dbReference>
<accession>A0ABQ3B6U0</accession>
<dbReference type="InterPro" id="IPR003111">
    <property type="entry name" value="Lon_prtase_N"/>
</dbReference>
<feature type="active site" evidence="9 11">
    <location>
        <position position="713"/>
    </location>
</feature>
<feature type="domain" description="Lon N-terminal" evidence="15">
    <location>
        <begin position="41"/>
        <end position="238"/>
    </location>
</feature>
<evidence type="ECO:0000256" key="13">
    <source>
        <dbReference type="SAM" id="MobiDB-lite"/>
    </source>
</evidence>
<gene>
    <name evidence="9 16" type="primary">lon</name>
    <name evidence="16" type="ORF">GCM10007071_30230</name>
</gene>
<dbReference type="Pfam" id="PF02190">
    <property type="entry name" value="LON_substr_bdg"/>
    <property type="match status" value="1"/>
</dbReference>
<comment type="subunit">
    <text evidence="9 10">Homohexamer. Organized in a ring with a central cavity.</text>
</comment>
<dbReference type="InterPro" id="IPR027417">
    <property type="entry name" value="P-loop_NTPase"/>
</dbReference>
<dbReference type="GO" id="GO:0006508">
    <property type="term" value="P:proteolysis"/>
    <property type="evidence" value="ECO:0007669"/>
    <property type="project" value="UniProtKB-KW"/>
</dbReference>
<dbReference type="SMART" id="SM00464">
    <property type="entry name" value="LON"/>
    <property type="match status" value="1"/>
</dbReference>
<evidence type="ECO:0000259" key="14">
    <source>
        <dbReference type="PROSITE" id="PS51786"/>
    </source>
</evidence>
<dbReference type="InterPro" id="IPR003593">
    <property type="entry name" value="AAA+_ATPase"/>
</dbReference>
<keyword evidence="8 9" id="KW-0346">Stress response</keyword>
<dbReference type="CDD" id="cd19500">
    <property type="entry name" value="RecA-like_Lon"/>
    <property type="match status" value="1"/>
</dbReference>
<comment type="caution">
    <text evidence="16">The sequence shown here is derived from an EMBL/GenBank/DDBJ whole genome shotgun (WGS) entry which is preliminary data.</text>
</comment>
<dbReference type="SUPFAM" id="SSF88697">
    <property type="entry name" value="PUA domain-like"/>
    <property type="match status" value="1"/>
</dbReference>
<evidence type="ECO:0000256" key="3">
    <source>
        <dbReference type="ARBA" id="ARBA00022670"/>
    </source>
</evidence>
<feature type="active site" evidence="9 11">
    <location>
        <position position="756"/>
    </location>
</feature>
<evidence type="ECO:0000256" key="2">
    <source>
        <dbReference type="ARBA" id="ARBA00022490"/>
    </source>
</evidence>
<dbReference type="Gene3D" id="3.40.50.300">
    <property type="entry name" value="P-loop containing nucleotide triphosphate hydrolases"/>
    <property type="match status" value="1"/>
</dbReference>
<evidence type="ECO:0000256" key="5">
    <source>
        <dbReference type="ARBA" id="ARBA00022801"/>
    </source>
</evidence>
<dbReference type="PANTHER" id="PTHR43718">
    <property type="entry name" value="LON PROTEASE"/>
    <property type="match status" value="1"/>
</dbReference>
<dbReference type="Pfam" id="PF05362">
    <property type="entry name" value="Lon_C"/>
    <property type="match status" value="1"/>
</dbReference>
<dbReference type="SUPFAM" id="SSF52540">
    <property type="entry name" value="P-loop containing nucleoside triphosphate hydrolases"/>
    <property type="match status" value="1"/>
</dbReference>
<dbReference type="InterPro" id="IPR008269">
    <property type="entry name" value="Lon_proteolytic"/>
</dbReference>
<comment type="similarity">
    <text evidence="9 10 11 12">Belongs to the peptidase S16 family.</text>
</comment>
<evidence type="ECO:0000256" key="4">
    <source>
        <dbReference type="ARBA" id="ARBA00022741"/>
    </source>
</evidence>
<feature type="domain" description="Lon proteolytic" evidence="14">
    <location>
        <begin position="625"/>
        <end position="807"/>
    </location>
</feature>
<dbReference type="PANTHER" id="PTHR43718:SF2">
    <property type="entry name" value="LON PROTEASE HOMOLOG, MITOCHONDRIAL"/>
    <property type="match status" value="1"/>
</dbReference>
<evidence type="ECO:0000256" key="11">
    <source>
        <dbReference type="PROSITE-ProRule" id="PRU01122"/>
    </source>
</evidence>
<dbReference type="NCBIfam" id="TIGR00763">
    <property type="entry name" value="lon"/>
    <property type="match status" value="1"/>
</dbReference>
<dbReference type="InterPro" id="IPR014721">
    <property type="entry name" value="Ribsml_uS5_D2-typ_fold_subgr"/>
</dbReference>
<dbReference type="Pfam" id="PF00004">
    <property type="entry name" value="AAA"/>
    <property type="match status" value="1"/>
</dbReference>
<dbReference type="SMART" id="SM00382">
    <property type="entry name" value="AAA"/>
    <property type="match status" value="1"/>
</dbReference>
<dbReference type="Gene3D" id="1.20.5.5270">
    <property type="match status" value="1"/>
</dbReference>
<sequence length="816" mass="91871">MADDQHNETPEEEEDITEYIGRDEHTGKSLVLPGEARPRRMYVIPVSNRPFFPAQVQPVMVNQDPWQETLKRVGDTDHHMMGICFVEDPDPERNIPASDEMETMGCAVRIHHVQEESGKVQFIAQGLTRFRITQWLRRKPPYLVEVEYPDEPEEATDELKAYTLAIISAIKELLRSNPLYGEDVKQYLSRFGPDDSSPLADFGASMTSAPGRELQDVLDTVPLLRRMERVLVLMRKEQEVARLQAEINEEVNDKVQKHQREFFLREQLKVIQRELGVSKDDKTADIERFQARMAKLDPNEDVQARFEEELQKLQVLEQGSPEYGVTRNYLDWITRVPWGITSEDHFDLTHARNVLDRDHDGLTDVKDRIVEFLAEGTFKGEISGSILLLVGPPGVGKTSIGRSVADALGREFYRFSLGGMRDEAEIKGHRRTYIGAMPGKFVQALKDAKVSNPVIMLDEIDKVGSSFQGDPASALLETLDPEQNKDFLDHYLDVRLDLSKVLFICTANQLDTIPRPLLDRMDTIRLSGYITEEKQAIAKHHLLPRLLKRAGLLKKQLNITDAALRQVIEGYAREAGVRTLEKQLHKIIRKGIVRLLDEPEKPVRVGVSDLEDFLGQPAFRKEKALKGTGVVTGLAWTAMGGATLSIEASRIHTNQRGFKLTGQLGDVMRESADIAYSYVSSNLKRLKADPAFFDKSFVHLHVPEGATPKDGPSAGVTMATALLSIARRESPVQNIAMTGELTLTGQVLPVGGIREKVIAARRQKLNTLILPEANRGDYEELPDYLQEGLTVHFAKHYNDVYQVCFGNKPKKGASVH</sequence>
<protein>
    <recommendedName>
        <fullName evidence="9 10">Lon protease</fullName>
        <ecNumber evidence="9 10">3.4.21.53</ecNumber>
    </recommendedName>
    <alternativeName>
        <fullName evidence="9">ATP-dependent protease La</fullName>
    </alternativeName>
</protein>
<dbReference type="InterPro" id="IPR046336">
    <property type="entry name" value="Lon_prtase_N_sf"/>
</dbReference>
<organism evidence="16 17">
    <name type="scientific">Marinobacter zhanjiangensis</name>
    <dbReference type="NCBI Taxonomy" id="578215"/>
    <lineage>
        <taxon>Bacteria</taxon>
        <taxon>Pseudomonadati</taxon>
        <taxon>Pseudomonadota</taxon>
        <taxon>Gammaproteobacteria</taxon>
        <taxon>Pseudomonadales</taxon>
        <taxon>Marinobacteraceae</taxon>
        <taxon>Marinobacter</taxon>
    </lineage>
</organism>
<proteinExistence type="evidence at transcript level"/>
<feature type="binding site" evidence="9">
    <location>
        <begin position="391"/>
        <end position="398"/>
    </location>
    <ligand>
        <name>ATP</name>
        <dbReference type="ChEBI" id="CHEBI:30616"/>
    </ligand>
</feature>
<evidence type="ECO:0000256" key="8">
    <source>
        <dbReference type="ARBA" id="ARBA00023016"/>
    </source>
</evidence>
<evidence type="ECO:0000313" key="17">
    <source>
        <dbReference type="Proteomes" id="UP000601597"/>
    </source>
</evidence>
<name>A0ABQ3B6U0_9GAMM</name>
<evidence type="ECO:0000313" key="16">
    <source>
        <dbReference type="EMBL" id="GGY80816.1"/>
    </source>
</evidence>
<dbReference type="SUPFAM" id="SSF54211">
    <property type="entry name" value="Ribosomal protein S5 domain 2-like"/>
    <property type="match status" value="1"/>
</dbReference>
<feature type="region of interest" description="Disordered" evidence="13">
    <location>
        <begin position="1"/>
        <end position="30"/>
    </location>
</feature>
<comment type="subcellular location">
    <subcellularLocation>
        <location evidence="1 9 10">Cytoplasm</location>
    </subcellularLocation>
</comment>
<dbReference type="Gene3D" id="1.20.58.1480">
    <property type="match status" value="1"/>
</dbReference>
<keyword evidence="5 9" id="KW-0378">Hydrolase</keyword>
<keyword evidence="2 9" id="KW-0963">Cytoplasm</keyword>
<dbReference type="InterPro" id="IPR003959">
    <property type="entry name" value="ATPase_AAA_core"/>
</dbReference>
<dbReference type="PROSITE" id="PS51786">
    <property type="entry name" value="LON_PROTEOLYTIC"/>
    <property type="match status" value="1"/>
</dbReference>
<dbReference type="PIRSF" id="PIRSF001174">
    <property type="entry name" value="Lon_proteas"/>
    <property type="match status" value="1"/>
</dbReference>
<dbReference type="Pfam" id="PF22667">
    <property type="entry name" value="Lon_lid"/>
    <property type="match status" value="1"/>
</dbReference>
<dbReference type="PROSITE" id="PS51787">
    <property type="entry name" value="LON_N"/>
    <property type="match status" value="1"/>
</dbReference>
<evidence type="ECO:0000256" key="7">
    <source>
        <dbReference type="ARBA" id="ARBA00022840"/>
    </source>
</evidence>
<dbReference type="InterPro" id="IPR004815">
    <property type="entry name" value="Lon_bac/euk-typ"/>
</dbReference>
<keyword evidence="4 9" id="KW-0547">Nucleotide-binding</keyword>
<keyword evidence="7 9" id="KW-0067">ATP-binding</keyword>
<dbReference type="InterPro" id="IPR027543">
    <property type="entry name" value="Lon_bac"/>
</dbReference>
<dbReference type="InterPro" id="IPR054594">
    <property type="entry name" value="Lon_lid"/>
</dbReference>
<dbReference type="GO" id="GO:0008233">
    <property type="term" value="F:peptidase activity"/>
    <property type="evidence" value="ECO:0007669"/>
    <property type="project" value="UniProtKB-KW"/>
</dbReference>
<evidence type="ECO:0000256" key="10">
    <source>
        <dbReference type="PIRNR" id="PIRNR001174"/>
    </source>
</evidence>
<evidence type="ECO:0000256" key="9">
    <source>
        <dbReference type="HAMAP-Rule" id="MF_01973"/>
    </source>
</evidence>
<dbReference type="PRINTS" id="PR00830">
    <property type="entry name" value="ENDOLAPTASE"/>
</dbReference>
<evidence type="ECO:0000256" key="6">
    <source>
        <dbReference type="ARBA" id="ARBA00022825"/>
    </source>
</evidence>
<reference evidence="17" key="1">
    <citation type="journal article" date="2019" name="Int. J. Syst. Evol. Microbiol.">
        <title>The Global Catalogue of Microorganisms (GCM) 10K type strain sequencing project: providing services to taxonomists for standard genome sequencing and annotation.</title>
        <authorList>
            <consortium name="The Broad Institute Genomics Platform"/>
            <consortium name="The Broad Institute Genome Sequencing Center for Infectious Disease"/>
            <person name="Wu L."/>
            <person name="Ma J."/>
        </authorList>
    </citation>
    <scope>NUCLEOTIDE SEQUENCE [LARGE SCALE GENOMIC DNA]</scope>
    <source>
        <strain evidence="17">KCTC 22280</strain>
    </source>
</reference>
<dbReference type="EC" id="3.4.21.53" evidence="9 10"/>
<evidence type="ECO:0000259" key="15">
    <source>
        <dbReference type="PROSITE" id="PS51787"/>
    </source>
</evidence>
<dbReference type="Gene3D" id="1.10.8.60">
    <property type="match status" value="1"/>
</dbReference>
<dbReference type="InterPro" id="IPR020568">
    <property type="entry name" value="Ribosomal_Su5_D2-typ_SF"/>
</dbReference>